<dbReference type="SMART" id="SM00966">
    <property type="entry name" value="SpoVT_AbrB"/>
    <property type="match status" value="1"/>
</dbReference>
<dbReference type="Proteomes" id="UP001549145">
    <property type="component" value="Unassembled WGS sequence"/>
</dbReference>
<accession>A0ABV2L9L3</accession>
<dbReference type="InterPro" id="IPR031848">
    <property type="entry name" value="PrlF_antitoxin"/>
</dbReference>
<keyword evidence="4" id="KW-1185">Reference proteome</keyword>
<sequence>MVTPSPVPDGRGLPAIAHCVIEAAHAGRVTKGYLRRRADPGCCQPIAGKVSKNPYLTAEAIMAVLVRERSKITTKGQTTVPKAVRQALGVTYGGEIAYVVDESGHVSLLKAEETDPVIDGFLGFLAQDMARNPANLSVFPAALAERMAALTAGMTVDLDAEIDGAVTL</sequence>
<proteinExistence type="predicted"/>
<keyword evidence="1 3" id="KW-0238">DNA-binding</keyword>
<dbReference type="PROSITE" id="PS51740">
    <property type="entry name" value="SPOVT_ABRB"/>
    <property type="match status" value="1"/>
</dbReference>
<name>A0ABV2L9L3_9HYPH</name>
<dbReference type="InterPro" id="IPR037914">
    <property type="entry name" value="SpoVT-AbrB_sf"/>
</dbReference>
<dbReference type="RefSeq" id="WP_238276638.1">
    <property type="nucleotide sequence ID" value="NZ_BPQL01000017.1"/>
</dbReference>
<dbReference type="SUPFAM" id="SSF89447">
    <property type="entry name" value="AbrB/MazE/MraZ-like"/>
    <property type="match status" value="1"/>
</dbReference>
<evidence type="ECO:0000259" key="2">
    <source>
        <dbReference type="PROSITE" id="PS51740"/>
    </source>
</evidence>
<organism evidence="3 4">
    <name type="scientific">Methylobacterium goesingense</name>
    <dbReference type="NCBI Taxonomy" id="243690"/>
    <lineage>
        <taxon>Bacteria</taxon>
        <taxon>Pseudomonadati</taxon>
        <taxon>Pseudomonadota</taxon>
        <taxon>Alphaproteobacteria</taxon>
        <taxon>Hyphomicrobiales</taxon>
        <taxon>Methylobacteriaceae</taxon>
        <taxon>Methylobacterium</taxon>
    </lineage>
</organism>
<dbReference type="Gene3D" id="2.10.260.10">
    <property type="match status" value="1"/>
</dbReference>
<protein>
    <submittedName>
        <fullName evidence="3">Bifunctional DNA-binding transcriptional regulator/antitoxin component of YhaV-PrlF toxin-antitoxin module</fullName>
    </submittedName>
</protein>
<evidence type="ECO:0000313" key="3">
    <source>
        <dbReference type="EMBL" id="MET3693420.1"/>
    </source>
</evidence>
<dbReference type="EMBL" id="JBEPMM010000008">
    <property type="protein sequence ID" value="MET3693420.1"/>
    <property type="molecule type" value="Genomic_DNA"/>
</dbReference>
<gene>
    <name evidence="3" type="ORF">ABID43_002970</name>
</gene>
<feature type="domain" description="SpoVT-AbrB" evidence="2">
    <location>
        <begin position="67"/>
        <end position="113"/>
    </location>
</feature>
<reference evidence="3 4" key="1">
    <citation type="submission" date="2024-06" db="EMBL/GenBank/DDBJ databases">
        <title>Genomic Encyclopedia of Type Strains, Phase IV (KMG-IV): sequencing the most valuable type-strain genomes for metagenomic binning, comparative biology and taxonomic classification.</title>
        <authorList>
            <person name="Goeker M."/>
        </authorList>
    </citation>
    <scope>NUCLEOTIDE SEQUENCE [LARGE SCALE GENOMIC DNA]</scope>
    <source>
        <strain evidence="3 4">DSM 21331</strain>
    </source>
</reference>
<dbReference type="InterPro" id="IPR007159">
    <property type="entry name" value="SpoVT-AbrB_dom"/>
</dbReference>
<dbReference type="GO" id="GO:0003677">
    <property type="term" value="F:DNA binding"/>
    <property type="evidence" value="ECO:0007669"/>
    <property type="project" value="UniProtKB-KW"/>
</dbReference>
<evidence type="ECO:0000313" key="4">
    <source>
        <dbReference type="Proteomes" id="UP001549145"/>
    </source>
</evidence>
<comment type="caution">
    <text evidence="3">The sequence shown here is derived from an EMBL/GenBank/DDBJ whole genome shotgun (WGS) entry which is preliminary data.</text>
</comment>
<dbReference type="Pfam" id="PF15937">
    <property type="entry name" value="PrlF_antitoxin"/>
    <property type="match status" value="1"/>
</dbReference>
<evidence type="ECO:0000256" key="1">
    <source>
        <dbReference type="PROSITE-ProRule" id="PRU01076"/>
    </source>
</evidence>